<feature type="transmembrane region" description="Helical" evidence="3">
    <location>
        <begin position="159"/>
        <end position="179"/>
    </location>
</feature>
<dbReference type="EMBL" id="KV429109">
    <property type="protein sequence ID" value="KZT65263.1"/>
    <property type="molecule type" value="Genomic_DNA"/>
</dbReference>
<dbReference type="Pfam" id="PF07690">
    <property type="entry name" value="MFS_1"/>
    <property type="match status" value="1"/>
</dbReference>
<dbReference type="SUPFAM" id="SSF103473">
    <property type="entry name" value="MFS general substrate transporter"/>
    <property type="match status" value="1"/>
</dbReference>
<dbReference type="STRING" id="1314783.A0A165M5T2"/>
<feature type="transmembrane region" description="Helical" evidence="3">
    <location>
        <begin position="347"/>
        <end position="365"/>
    </location>
</feature>
<dbReference type="OrthoDB" id="6509908at2759"/>
<feature type="transmembrane region" description="Helical" evidence="3">
    <location>
        <begin position="91"/>
        <end position="114"/>
    </location>
</feature>
<name>A0A165M5T2_9APHY</name>
<dbReference type="GO" id="GO:0022857">
    <property type="term" value="F:transmembrane transporter activity"/>
    <property type="evidence" value="ECO:0007669"/>
    <property type="project" value="InterPro"/>
</dbReference>
<feature type="signal peptide" evidence="4">
    <location>
        <begin position="1"/>
        <end position="19"/>
    </location>
</feature>
<comment type="similarity">
    <text evidence="2">Belongs to the major facilitator superfamily. Monocarboxylate porter (TC 2.A.1.13) family.</text>
</comment>
<feature type="transmembrane region" description="Helical" evidence="3">
    <location>
        <begin position="126"/>
        <end position="147"/>
    </location>
</feature>
<dbReference type="PANTHER" id="PTHR11360:SF234">
    <property type="entry name" value="MFS-TYPE TRANSPORTER DBAD-RELATED"/>
    <property type="match status" value="1"/>
</dbReference>
<evidence type="ECO:0000313" key="5">
    <source>
        <dbReference type="EMBL" id="KZT65263.1"/>
    </source>
</evidence>
<keyword evidence="3" id="KW-0472">Membrane</keyword>
<dbReference type="Proteomes" id="UP000076727">
    <property type="component" value="Unassembled WGS sequence"/>
</dbReference>
<keyword evidence="3" id="KW-0812">Transmembrane</keyword>
<evidence type="ECO:0000256" key="4">
    <source>
        <dbReference type="SAM" id="SignalP"/>
    </source>
</evidence>
<sequence>MCIVGGWLVLFCTFGFSTSFGVFQDYYEAAGAADSSTISWIGSLQLFLTFSIGLVSGKWYDEGYFRLMSIIGTFLIALALFMLSICDPSKYYGLILTQGIVMGIGNGLLITPTLSIQSQYWDKKLGLALGIVQSGSSCGGIVMPIMLDQLFKGKAQFAWGTRAVAFLISGLLVIASFLMRARVPGRKAGPNAHKESVAAIKAAGLDVPYVLYDHPILFWRLLPVYDFYLPLWTRLHGMSDSLAFYTIAILNAGSVVGRIGPNALGDHIGPFNVLIPMCYASGILVFAMFGVTNIPAVVIVSFLYGLTTGSIWRICSVRLGILFFFTAFSDLFGTPIQGALLGADNTFWYKAILFSAVGTGSTFLIPARWMVARRRGTQLT</sequence>
<evidence type="ECO:0000256" key="3">
    <source>
        <dbReference type="SAM" id="Phobius"/>
    </source>
</evidence>
<proteinExistence type="inferred from homology"/>
<feature type="transmembrane region" description="Helical" evidence="3">
    <location>
        <begin position="37"/>
        <end position="55"/>
    </location>
</feature>
<dbReference type="InterPro" id="IPR050327">
    <property type="entry name" value="Proton-linked_MCT"/>
</dbReference>
<feature type="chain" id="PRO_5007862306" evidence="4">
    <location>
        <begin position="20"/>
        <end position="380"/>
    </location>
</feature>
<dbReference type="GO" id="GO:0016020">
    <property type="term" value="C:membrane"/>
    <property type="evidence" value="ECO:0007669"/>
    <property type="project" value="UniProtKB-SubCell"/>
</dbReference>
<feature type="transmembrane region" description="Helical" evidence="3">
    <location>
        <begin position="279"/>
        <end position="307"/>
    </location>
</feature>
<dbReference type="AlphaFoldDB" id="A0A165M5T2"/>
<organism evidence="5 6">
    <name type="scientific">Daedalea quercina L-15889</name>
    <dbReference type="NCBI Taxonomy" id="1314783"/>
    <lineage>
        <taxon>Eukaryota</taxon>
        <taxon>Fungi</taxon>
        <taxon>Dikarya</taxon>
        <taxon>Basidiomycota</taxon>
        <taxon>Agaricomycotina</taxon>
        <taxon>Agaricomycetes</taxon>
        <taxon>Polyporales</taxon>
        <taxon>Fomitopsis</taxon>
    </lineage>
</organism>
<protein>
    <submittedName>
        <fullName evidence="5">MFS general substrate transporter</fullName>
    </submittedName>
</protein>
<reference evidence="5 6" key="1">
    <citation type="journal article" date="2016" name="Mol. Biol. Evol.">
        <title>Comparative Genomics of Early-Diverging Mushroom-Forming Fungi Provides Insights into the Origins of Lignocellulose Decay Capabilities.</title>
        <authorList>
            <person name="Nagy L.G."/>
            <person name="Riley R."/>
            <person name="Tritt A."/>
            <person name="Adam C."/>
            <person name="Daum C."/>
            <person name="Floudas D."/>
            <person name="Sun H."/>
            <person name="Yadav J.S."/>
            <person name="Pangilinan J."/>
            <person name="Larsson K.H."/>
            <person name="Matsuura K."/>
            <person name="Barry K."/>
            <person name="Labutti K."/>
            <person name="Kuo R."/>
            <person name="Ohm R.A."/>
            <person name="Bhattacharya S.S."/>
            <person name="Shirouzu T."/>
            <person name="Yoshinaga Y."/>
            <person name="Martin F.M."/>
            <person name="Grigoriev I.V."/>
            <person name="Hibbett D.S."/>
        </authorList>
    </citation>
    <scope>NUCLEOTIDE SEQUENCE [LARGE SCALE GENOMIC DNA]</scope>
    <source>
        <strain evidence="5 6">L-15889</strain>
    </source>
</reference>
<dbReference type="InterPro" id="IPR011701">
    <property type="entry name" value="MFS"/>
</dbReference>
<feature type="transmembrane region" description="Helical" evidence="3">
    <location>
        <begin position="67"/>
        <end position="85"/>
    </location>
</feature>
<dbReference type="InterPro" id="IPR036259">
    <property type="entry name" value="MFS_trans_sf"/>
</dbReference>
<evidence type="ECO:0000313" key="6">
    <source>
        <dbReference type="Proteomes" id="UP000076727"/>
    </source>
</evidence>
<accession>A0A165M5T2</accession>
<evidence type="ECO:0000256" key="2">
    <source>
        <dbReference type="ARBA" id="ARBA00006727"/>
    </source>
</evidence>
<keyword evidence="4" id="KW-0732">Signal</keyword>
<feature type="transmembrane region" description="Helical" evidence="3">
    <location>
        <begin position="319"/>
        <end position="341"/>
    </location>
</feature>
<keyword evidence="6" id="KW-1185">Reference proteome</keyword>
<keyword evidence="3" id="KW-1133">Transmembrane helix</keyword>
<dbReference type="Gene3D" id="1.20.1250.20">
    <property type="entry name" value="MFS general substrate transporter like domains"/>
    <property type="match status" value="1"/>
</dbReference>
<comment type="subcellular location">
    <subcellularLocation>
        <location evidence="1">Membrane</location>
        <topology evidence="1">Multi-pass membrane protein</topology>
    </subcellularLocation>
</comment>
<dbReference type="PANTHER" id="PTHR11360">
    <property type="entry name" value="MONOCARBOXYLATE TRANSPORTER"/>
    <property type="match status" value="1"/>
</dbReference>
<gene>
    <name evidence="5" type="ORF">DAEQUDRAFT_747129</name>
</gene>
<evidence type="ECO:0000256" key="1">
    <source>
        <dbReference type="ARBA" id="ARBA00004141"/>
    </source>
</evidence>
<feature type="transmembrane region" description="Helical" evidence="3">
    <location>
        <begin position="242"/>
        <end position="259"/>
    </location>
</feature>